<dbReference type="InterPro" id="IPR014029">
    <property type="entry name" value="NADH_UbQ_OxRdtase_49kDa_CS"/>
</dbReference>
<geneLocation type="mitochondrion" evidence="7"/>
<evidence type="ECO:0000313" key="7">
    <source>
        <dbReference type="EMBL" id="ATE46707.1"/>
    </source>
</evidence>
<keyword evidence="4 5" id="KW-0520">NAD</keyword>
<dbReference type="GO" id="GO:0005739">
    <property type="term" value="C:mitochondrion"/>
    <property type="evidence" value="ECO:0007669"/>
    <property type="project" value="GOC"/>
</dbReference>
<dbReference type="GO" id="GO:0051287">
    <property type="term" value="F:NAD binding"/>
    <property type="evidence" value="ECO:0007669"/>
    <property type="project" value="InterPro"/>
</dbReference>
<evidence type="ECO:0000256" key="5">
    <source>
        <dbReference type="RuleBase" id="RU003685"/>
    </source>
</evidence>
<dbReference type="InterPro" id="IPR022885">
    <property type="entry name" value="NDH1_su_D/H"/>
</dbReference>
<feature type="domain" description="NADH-quinone oxidoreductase subunit D" evidence="6">
    <location>
        <begin position="120"/>
        <end position="378"/>
    </location>
</feature>
<evidence type="ECO:0000256" key="3">
    <source>
        <dbReference type="ARBA" id="ARBA00022967"/>
    </source>
</evidence>
<organism evidence="7">
    <name type="scientific">Planoprotostelium fungivorum</name>
    <dbReference type="NCBI Taxonomy" id="1890364"/>
    <lineage>
        <taxon>Eukaryota</taxon>
        <taxon>Amoebozoa</taxon>
        <taxon>Evosea</taxon>
        <taxon>Variosea</taxon>
        <taxon>Cavosteliida</taxon>
        <taxon>Cavosteliaceae</taxon>
        <taxon>Planoprotostelium</taxon>
    </lineage>
</organism>
<dbReference type="NCBIfam" id="NF004739">
    <property type="entry name" value="PRK06075.1"/>
    <property type="match status" value="1"/>
</dbReference>
<dbReference type="Pfam" id="PF00346">
    <property type="entry name" value="Complex1_49kDa"/>
    <property type="match status" value="1"/>
</dbReference>
<dbReference type="PANTHER" id="PTHR11993:SF10">
    <property type="entry name" value="NADH DEHYDROGENASE [UBIQUINONE] IRON-SULFUR PROTEIN 2, MITOCHONDRIAL"/>
    <property type="match status" value="1"/>
</dbReference>
<dbReference type="AlphaFoldDB" id="A0A290YM28"/>
<evidence type="ECO:0000256" key="4">
    <source>
        <dbReference type="ARBA" id="ARBA00023027"/>
    </source>
</evidence>
<dbReference type="NCBIfam" id="TIGR01962">
    <property type="entry name" value="NuoD"/>
    <property type="match status" value="1"/>
</dbReference>
<dbReference type="InterPro" id="IPR001135">
    <property type="entry name" value="NADH_Q_OxRdtase_suD"/>
</dbReference>
<dbReference type="InterPro" id="IPR029014">
    <property type="entry name" value="NiFe-Hase_large"/>
</dbReference>
<dbReference type="PROSITE" id="PS00535">
    <property type="entry name" value="COMPLEX1_49K"/>
    <property type="match status" value="1"/>
</dbReference>
<gene>
    <name evidence="7" type="primary">nad7</name>
</gene>
<sequence length="378" mass="42493">MAKLKSFTMNFGPQHPAAHGVLRLVLELDGEVVVRADPHVGLLHRGTEKLLEQKNLLQGLPYFDRLDYVSMMAYEHVYSTGVENLLNLVVTPAASVARVLFLEITRILNHLMAVTTHALDVGALTPFLWAFEEREKLMEFYERASGARMHAAYIRPGGVTTLPDATLLQDIATFAAGFPARVAEIEEMLTNNRIWRQRLVDVGVVSLADARRWGFSGPMLRGSSWGWDLRVAHPYEVYNSLDFTVPVGLHGDCFDRYLVRVEEMRQSTLLIQQCLDRATPGTGWTPPTQMEDLIDHFKFYTSGWHLPPGATVYTAAEAPKGEFGVYLVGDHHRWYRARLRAPGFVHLAALDPMVVDHMIADVVTIIGTQDIVFGEIDR</sequence>
<evidence type="ECO:0000256" key="1">
    <source>
        <dbReference type="ARBA" id="ARBA00005769"/>
    </source>
</evidence>
<accession>A0A290YM28</accession>
<dbReference type="Gene3D" id="1.10.645.10">
    <property type="entry name" value="Cytochrome-c3 Hydrogenase, chain B"/>
    <property type="match status" value="1"/>
</dbReference>
<evidence type="ECO:0000256" key="2">
    <source>
        <dbReference type="ARBA" id="ARBA00022448"/>
    </source>
</evidence>
<dbReference type="SUPFAM" id="SSF56762">
    <property type="entry name" value="HydB/Nqo4-like"/>
    <property type="match status" value="1"/>
</dbReference>
<evidence type="ECO:0000259" key="6">
    <source>
        <dbReference type="Pfam" id="PF00346"/>
    </source>
</evidence>
<keyword evidence="7" id="KW-0496">Mitochondrion</keyword>
<keyword evidence="3 5" id="KW-1278">Translocase</keyword>
<reference evidence="7" key="1">
    <citation type="submission" date="2017-03" db="EMBL/GenBank/DDBJ databases">
        <title>Protostelium fungiforum mitochondrial genome.</title>
        <authorList>
            <person name="Gloeckner G."/>
        </authorList>
    </citation>
    <scope>NUCLEOTIDE SEQUENCE</scope>
</reference>
<dbReference type="PANTHER" id="PTHR11993">
    <property type="entry name" value="NADH-UBIQUINONE OXIDOREDUCTASE 49 KDA SUBUNIT"/>
    <property type="match status" value="1"/>
</dbReference>
<proteinExistence type="inferred from homology"/>
<dbReference type="GO" id="GO:0016651">
    <property type="term" value="F:oxidoreductase activity, acting on NAD(P)H"/>
    <property type="evidence" value="ECO:0007669"/>
    <property type="project" value="InterPro"/>
</dbReference>
<protein>
    <submittedName>
        <fullName evidence="7">NADH dehydrogenase subunit 7</fullName>
    </submittedName>
</protein>
<dbReference type="EMBL" id="KY775057">
    <property type="protein sequence ID" value="ATE46707.1"/>
    <property type="molecule type" value="Genomic_DNA"/>
</dbReference>
<comment type="similarity">
    <text evidence="1 5">Belongs to the complex I 49 kDa subunit family.</text>
</comment>
<dbReference type="HAMAP" id="MF_01358">
    <property type="entry name" value="NDH1_NuoD"/>
    <property type="match status" value="1"/>
</dbReference>
<keyword evidence="2 5" id="KW-0813">Transport</keyword>
<name>A0A290YM28_9EUKA</name>
<dbReference type="GO" id="GO:0048038">
    <property type="term" value="F:quinone binding"/>
    <property type="evidence" value="ECO:0007669"/>
    <property type="project" value="InterPro"/>
</dbReference>
<dbReference type="GO" id="GO:0006120">
    <property type="term" value="P:mitochondrial electron transport, NADH to ubiquinone"/>
    <property type="evidence" value="ECO:0007669"/>
    <property type="project" value="TreeGrafter"/>
</dbReference>